<dbReference type="AlphaFoldDB" id="A0A0M5X0T6"/>
<dbReference type="EMBL" id="HG530658">
    <property type="protein sequence ID" value="CDI45378.1"/>
    <property type="molecule type" value="Genomic_DNA"/>
</dbReference>
<protein>
    <submittedName>
        <fullName evidence="1">Uncharacterized protein</fullName>
    </submittedName>
</protein>
<evidence type="ECO:0000313" key="1">
    <source>
        <dbReference type="EMBL" id="CDI45378.1"/>
    </source>
</evidence>
<accession>A0A0M5X0T6</accession>
<proteinExistence type="predicted"/>
<organism evidence="1">
    <name type="scientific">Escherichia coli R178</name>
    <dbReference type="NCBI Taxonomy" id="1408252"/>
    <lineage>
        <taxon>Bacteria</taxon>
        <taxon>Pseudomonadati</taxon>
        <taxon>Pseudomonadota</taxon>
        <taxon>Gammaproteobacteria</taxon>
        <taxon>Enterobacterales</taxon>
        <taxon>Enterobacteriaceae</taxon>
        <taxon>Escherichia</taxon>
    </lineage>
</organism>
<sequence>MLTLLNAGGQLEVKYTLDKQTNRTKVCTKCLRVIKDINHQYSATEVKHGQS</sequence>
<reference evidence="1" key="1">
    <citation type="submission" date="2013-08" db="EMBL/GenBank/DDBJ databases">
        <title>Complete genome of IncHI2 plasmid pRH-R178.</title>
        <authorList>
            <person name="Falgenhauer L."/>
            <person name="Guerra B."/>
            <person name="Imirzalioglu C."/>
            <person name="Chakraborty T."/>
        </authorList>
    </citation>
    <scope>NUCLEOTIDE SEQUENCE [LARGE SCALE GENOMIC DNA]</scope>
    <source>
        <strain evidence="1">R178</strain>
    </source>
</reference>
<name>A0A0M5X0T6_ECOLX</name>